<reference evidence="2 3" key="1">
    <citation type="journal article" date="2012" name="BMC Genomics">
        <title>Comparative genomics of the white-rot fungi, Phanerochaete carnosa and P. chrysosporium, to elucidate the genetic basis of the distinct wood types they colonize.</title>
        <authorList>
            <person name="Suzuki H."/>
            <person name="MacDonald J."/>
            <person name="Syed K."/>
            <person name="Salamov A."/>
            <person name="Hori C."/>
            <person name="Aerts A."/>
            <person name="Henrissat B."/>
            <person name="Wiebenga A."/>
            <person name="vanKuyk P.A."/>
            <person name="Barry K."/>
            <person name="Lindquist E."/>
            <person name="LaButti K."/>
            <person name="Lapidus A."/>
            <person name="Lucas S."/>
            <person name="Coutinho P."/>
            <person name="Gong Y."/>
            <person name="Samejima M."/>
            <person name="Mahadevan R."/>
            <person name="Abou-Zaid M."/>
            <person name="de Vries R.P."/>
            <person name="Igarashi K."/>
            <person name="Yadav J.S."/>
            <person name="Grigoriev I.V."/>
            <person name="Master E.R."/>
        </authorList>
    </citation>
    <scope>NUCLEOTIDE SEQUENCE [LARGE SCALE GENOMIC DNA]</scope>
    <source>
        <strain evidence="2 3">HHB-10118-sp</strain>
    </source>
</reference>
<evidence type="ECO:0000313" key="2">
    <source>
        <dbReference type="EMBL" id="EKM56347.1"/>
    </source>
</evidence>
<feature type="region of interest" description="Disordered" evidence="1">
    <location>
        <begin position="151"/>
        <end position="180"/>
    </location>
</feature>
<dbReference type="HOGENOM" id="CLU_1220062_0_0_1"/>
<dbReference type="Proteomes" id="UP000008370">
    <property type="component" value="Unassembled WGS sequence"/>
</dbReference>
<dbReference type="KEGG" id="pco:PHACADRAFT_183059"/>
<dbReference type="InParanoid" id="K5X0S4"/>
<keyword evidence="3" id="KW-1185">Reference proteome</keyword>
<evidence type="ECO:0000313" key="3">
    <source>
        <dbReference type="Proteomes" id="UP000008370"/>
    </source>
</evidence>
<organism evidence="2 3">
    <name type="scientific">Phanerochaete carnosa (strain HHB-10118-sp)</name>
    <name type="common">White-rot fungus</name>
    <name type="synonym">Peniophora carnosa</name>
    <dbReference type="NCBI Taxonomy" id="650164"/>
    <lineage>
        <taxon>Eukaryota</taxon>
        <taxon>Fungi</taxon>
        <taxon>Dikarya</taxon>
        <taxon>Basidiomycota</taxon>
        <taxon>Agaricomycotina</taxon>
        <taxon>Agaricomycetes</taxon>
        <taxon>Polyporales</taxon>
        <taxon>Phanerochaetaceae</taxon>
        <taxon>Phanerochaete</taxon>
    </lineage>
</organism>
<protein>
    <submittedName>
        <fullName evidence="2">Uncharacterized protein</fullName>
    </submittedName>
</protein>
<dbReference type="AlphaFoldDB" id="K5X0S4"/>
<proteinExistence type="predicted"/>
<dbReference type="EMBL" id="JH930471">
    <property type="protein sequence ID" value="EKM56347.1"/>
    <property type="molecule type" value="Genomic_DNA"/>
</dbReference>
<name>K5X0S4_PHACS</name>
<dbReference type="RefSeq" id="XP_007394199.1">
    <property type="nucleotide sequence ID" value="XM_007394137.1"/>
</dbReference>
<dbReference type="GeneID" id="18910120"/>
<gene>
    <name evidence="2" type="ORF">PHACADRAFT_183059</name>
</gene>
<feature type="compositionally biased region" description="Basic and acidic residues" evidence="1">
    <location>
        <begin position="155"/>
        <end position="179"/>
    </location>
</feature>
<sequence>MKPQRIQSHHMNDSSLYNCSTTSSLPAAVGDAAAERVFEAPALDVNVSAYSLTDRDMALSTLIEPHFTANTYRNMPVQAGSRQASIYQAARLDRRTCRLEAGPRTSPPASSYMSRVWTPRQARATREPVVAHGEAAGEILDLTLPTSQCSSADPAHLDRAAPRRKALDRPHFRERRPGYRDSTPLICPGAIGISFPLVKDKERTSGVFGLSSSSNLLLNDSFTLAYV</sequence>
<accession>K5X0S4</accession>
<evidence type="ECO:0000256" key="1">
    <source>
        <dbReference type="SAM" id="MobiDB-lite"/>
    </source>
</evidence>